<gene>
    <name evidence="1" type="ORF">RhiirA4_399423</name>
</gene>
<keyword evidence="2" id="KW-1185">Reference proteome</keyword>
<dbReference type="VEuPathDB" id="FungiDB:FUN_024190"/>
<dbReference type="EMBL" id="LLXI01000292">
    <property type="protein sequence ID" value="PKY44010.1"/>
    <property type="molecule type" value="Genomic_DNA"/>
</dbReference>
<evidence type="ECO:0000313" key="2">
    <source>
        <dbReference type="Proteomes" id="UP000234323"/>
    </source>
</evidence>
<comment type="caution">
    <text evidence="1">The sequence shown here is derived from an EMBL/GenBank/DDBJ whole genome shotgun (WGS) entry which is preliminary data.</text>
</comment>
<accession>A0A2I1GBK4</accession>
<proteinExistence type="predicted"/>
<name>A0A2I1GBK4_9GLOM</name>
<dbReference type="VEuPathDB" id="FungiDB:RhiirFUN_005523"/>
<dbReference type="AlphaFoldDB" id="A0A2I1GBK4"/>
<protein>
    <submittedName>
        <fullName evidence="1">Uncharacterized protein</fullName>
    </submittedName>
</protein>
<evidence type="ECO:0000313" key="1">
    <source>
        <dbReference type="EMBL" id="PKY44010.1"/>
    </source>
</evidence>
<sequence length="77" mass="9134">MSERTYSEEFQMDDQETFTSKEFQVDDQETFTSEMLASLNTKSHLESYNIVCLFDIEFPYTKQLYEIINKSGAHDEE</sequence>
<reference evidence="1 2" key="1">
    <citation type="submission" date="2015-10" db="EMBL/GenBank/DDBJ databases">
        <title>Genome analyses suggest a sexual origin of heterokaryosis in a supposedly ancient asexual fungus.</title>
        <authorList>
            <person name="Ropars J."/>
            <person name="Sedzielewska K."/>
            <person name="Noel J."/>
            <person name="Charron P."/>
            <person name="Farinelli L."/>
            <person name="Marton T."/>
            <person name="Kruger M."/>
            <person name="Pelin A."/>
            <person name="Brachmann A."/>
            <person name="Corradi N."/>
        </authorList>
    </citation>
    <scope>NUCLEOTIDE SEQUENCE [LARGE SCALE GENOMIC DNA]</scope>
    <source>
        <strain evidence="1 2">A4</strain>
    </source>
</reference>
<organism evidence="1 2">
    <name type="scientific">Rhizophagus irregularis</name>
    <dbReference type="NCBI Taxonomy" id="588596"/>
    <lineage>
        <taxon>Eukaryota</taxon>
        <taxon>Fungi</taxon>
        <taxon>Fungi incertae sedis</taxon>
        <taxon>Mucoromycota</taxon>
        <taxon>Glomeromycotina</taxon>
        <taxon>Glomeromycetes</taxon>
        <taxon>Glomerales</taxon>
        <taxon>Glomeraceae</taxon>
        <taxon>Rhizophagus</taxon>
    </lineage>
</organism>
<dbReference type="Proteomes" id="UP000234323">
    <property type="component" value="Unassembled WGS sequence"/>
</dbReference>